<dbReference type="EMBL" id="MFGJ01000001">
    <property type="protein sequence ID" value="OGF33388.1"/>
    <property type="molecule type" value="Genomic_DNA"/>
</dbReference>
<gene>
    <name evidence="1" type="ORF">A2478_01655</name>
</gene>
<proteinExistence type="predicted"/>
<sequence>MIHLKVNKFGIAPLDTSSENNKRNIVVPLLEIMQKISGATDNWFSPSIMREVKMYSAEDRNMPSSYLKLFVVSDFLNCYDDWKLLLCFILDVVSGKLFLIQVHLYLVHTLTELQPRQIPDLQKGTDIFGVVNFERSLDGKIALQQTSIISAVDPDKKRAFLRFYGELENYLHKPY</sequence>
<name>A0A1F5T359_9BACT</name>
<organism evidence="1 2">
    <name type="scientific">Candidatus Falkowbacteria bacterium RIFOXYC2_FULL_36_12</name>
    <dbReference type="NCBI Taxonomy" id="1798002"/>
    <lineage>
        <taxon>Bacteria</taxon>
        <taxon>Candidatus Falkowiibacteriota</taxon>
    </lineage>
</organism>
<evidence type="ECO:0000313" key="1">
    <source>
        <dbReference type="EMBL" id="OGF33388.1"/>
    </source>
</evidence>
<dbReference type="Proteomes" id="UP000179001">
    <property type="component" value="Unassembled WGS sequence"/>
</dbReference>
<protein>
    <submittedName>
        <fullName evidence="1">Uncharacterized protein</fullName>
    </submittedName>
</protein>
<dbReference type="AlphaFoldDB" id="A0A1F5T359"/>
<evidence type="ECO:0000313" key="2">
    <source>
        <dbReference type="Proteomes" id="UP000179001"/>
    </source>
</evidence>
<comment type="caution">
    <text evidence="1">The sequence shown here is derived from an EMBL/GenBank/DDBJ whole genome shotgun (WGS) entry which is preliminary data.</text>
</comment>
<reference evidence="1 2" key="1">
    <citation type="journal article" date="2016" name="Nat. Commun.">
        <title>Thousands of microbial genomes shed light on interconnected biogeochemical processes in an aquifer system.</title>
        <authorList>
            <person name="Anantharaman K."/>
            <person name="Brown C.T."/>
            <person name="Hug L.A."/>
            <person name="Sharon I."/>
            <person name="Castelle C.J."/>
            <person name="Probst A.J."/>
            <person name="Thomas B.C."/>
            <person name="Singh A."/>
            <person name="Wilkins M.J."/>
            <person name="Karaoz U."/>
            <person name="Brodie E.L."/>
            <person name="Williams K.H."/>
            <person name="Hubbard S.S."/>
            <person name="Banfield J.F."/>
        </authorList>
    </citation>
    <scope>NUCLEOTIDE SEQUENCE [LARGE SCALE GENOMIC DNA]</scope>
</reference>
<accession>A0A1F5T359</accession>